<gene>
    <name evidence="3" type="ORF">N7482_004274</name>
</gene>
<proteinExistence type="predicted"/>
<feature type="transmembrane region" description="Helical" evidence="2">
    <location>
        <begin position="133"/>
        <end position="155"/>
    </location>
</feature>
<comment type="caution">
    <text evidence="3">The sequence shown here is derived from an EMBL/GenBank/DDBJ whole genome shotgun (WGS) entry which is preliminary data.</text>
</comment>
<feature type="transmembrane region" description="Helical" evidence="2">
    <location>
        <begin position="85"/>
        <end position="104"/>
    </location>
</feature>
<dbReference type="RefSeq" id="XP_056545141.1">
    <property type="nucleotide sequence ID" value="XM_056686399.1"/>
</dbReference>
<evidence type="ECO:0000256" key="2">
    <source>
        <dbReference type="SAM" id="Phobius"/>
    </source>
</evidence>
<evidence type="ECO:0008006" key="5">
    <source>
        <dbReference type="Google" id="ProtNLM"/>
    </source>
</evidence>
<organism evidence="3 4">
    <name type="scientific">Penicillium canariense</name>
    <dbReference type="NCBI Taxonomy" id="189055"/>
    <lineage>
        <taxon>Eukaryota</taxon>
        <taxon>Fungi</taxon>
        <taxon>Dikarya</taxon>
        <taxon>Ascomycota</taxon>
        <taxon>Pezizomycotina</taxon>
        <taxon>Eurotiomycetes</taxon>
        <taxon>Eurotiomycetidae</taxon>
        <taxon>Eurotiales</taxon>
        <taxon>Aspergillaceae</taxon>
        <taxon>Penicillium</taxon>
    </lineage>
</organism>
<protein>
    <recommendedName>
        <fullName evidence="5">MARVEL domain-containing protein</fullName>
    </recommendedName>
</protein>
<keyword evidence="2" id="KW-0472">Membrane</keyword>
<feature type="transmembrane region" description="Helical" evidence="2">
    <location>
        <begin position="20"/>
        <end position="43"/>
    </location>
</feature>
<keyword evidence="2" id="KW-1133">Transmembrane helix</keyword>
<feature type="region of interest" description="Disordered" evidence="1">
    <location>
        <begin position="241"/>
        <end position="262"/>
    </location>
</feature>
<keyword evidence="2" id="KW-0812">Transmembrane</keyword>
<evidence type="ECO:0000313" key="3">
    <source>
        <dbReference type="EMBL" id="KAJ5168680.1"/>
    </source>
</evidence>
<dbReference type="Proteomes" id="UP001149163">
    <property type="component" value="Unassembled WGS sequence"/>
</dbReference>
<dbReference type="EMBL" id="JAPQKN010000002">
    <property type="protein sequence ID" value="KAJ5168680.1"/>
    <property type="molecule type" value="Genomic_DNA"/>
</dbReference>
<dbReference type="GeneID" id="81425575"/>
<accession>A0A9W9I8U3</accession>
<dbReference type="OrthoDB" id="5344006at2759"/>
<keyword evidence="4" id="KW-1185">Reference proteome</keyword>
<sequence length="262" mass="28380">MRSRASVKPSDYPALPFHSIRFVTFLSSLVVAIILAVFTYHLHADGYKLPFAFLILLVASFLSILNIILTAVANCACGLSAKLSIVLNALLLILWLLSLALLSYNMSGTILTKCTTEYWATSTGISVCRSYKALFAFTAVGVAGYIAAIWLDIIVRRRQTRLGAYNPMGSTAAVGEDPWDVKLADRRDSVSNANYDAVSHPMSGAANGPYSHSLEHGHAGEAAQYYDSAPAASGRRAPRVRFSHGGYQHPAEQTGYDPAAYR</sequence>
<feature type="transmembrane region" description="Helical" evidence="2">
    <location>
        <begin position="49"/>
        <end position="73"/>
    </location>
</feature>
<dbReference type="AlphaFoldDB" id="A0A9W9I8U3"/>
<evidence type="ECO:0000313" key="4">
    <source>
        <dbReference type="Proteomes" id="UP001149163"/>
    </source>
</evidence>
<reference evidence="3" key="1">
    <citation type="submission" date="2022-11" db="EMBL/GenBank/DDBJ databases">
        <authorList>
            <person name="Petersen C."/>
        </authorList>
    </citation>
    <scope>NUCLEOTIDE SEQUENCE</scope>
    <source>
        <strain evidence="3">IBT 26290</strain>
    </source>
</reference>
<reference evidence="3" key="2">
    <citation type="journal article" date="2023" name="IMA Fungus">
        <title>Comparative genomic study of the Penicillium genus elucidates a diverse pangenome and 15 lateral gene transfer events.</title>
        <authorList>
            <person name="Petersen C."/>
            <person name="Sorensen T."/>
            <person name="Nielsen M.R."/>
            <person name="Sondergaard T.E."/>
            <person name="Sorensen J.L."/>
            <person name="Fitzpatrick D.A."/>
            <person name="Frisvad J.C."/>
            <person name="Nielsen K.L."/>
        </authorList>
    </citation>
    <scope>NUCLEOTIDE SEQUENCE</scope>
    <source>
        <strain evidence="3">IBT 26290</strain>
    </source>
</reference>
<name>A0A9W9I8U3_9EURO</name>
<evidence type="ECO:0000256" key="1">
    <source>
        <dbReference type="SAM" id="MobiDB-lite"/>
    </source>
</evidence>